<evidence type="ECO:0000313" key="2">
    <source>
        <dbReference type="EMBL" id="KGN56749.1"/>
    </source>
</evidence>
<accession>A0A0A0L6T0</accession>
<dbReference type="Pfam" id="PF12937">
    <property type="entry name" value="F-box-like"/>
    <property type="match status" value="1"/>
</dbReference>
<evidence type="ECO:0000313" key="3">
    <source>
        <dbReference type="Proteomes" id="UP000029981"/>
    </source>
</evidence>
<dbReference type="InterPro" id="IPR036047">
    <property type="entry name" value="F-box-like_dom_sf"/>
</dbReference>
<dbReference type="PANTHER" id="PTHR32278:SF150">
    <property type="entry name" value="F-BOX DOMAIN-CONTAINING PROTEIN"/>
    <property type="match status" value="1"/>
</dbReference>
<dbReference type="Gene3D" id="1.20.1280.50">
    <property type="match status" value="1"/>
</dbReference>
<dbReference type="EMBL" id="CM002924">
    <property type="protein sequence ID" value="KGN56749.1"/>
    <property type="molecule type" value="Genomic_DNA"/>
</dbReference>
<reference evidence="2 3" key="2">
    <citation type="journal article" date="2009" name="PLoS ONE">
        <title>An integrated genetic and cytogenetic map of the cucumber genome.</title>
        <authorList>
            <person name="Ren Y."/>
            <person name="Zhang Z."/>
            <person name="Liu J."/>
            <person name="Staub J.E."/>
            <person name="Han Y."/>
            <person name="Cheng Z."/>
            <person name="Li X."/>
            <person name="Lu J."/>
            <person name="Miao H."/>
            <person name="Kang H."/>
            <person name="Xie B."/>
            <person name="Gu X."/>
            <person name="Wang X."/>
            <person name="Du Y."/>
            <person name="Jin W."/>
            <person name="Huang S."/>
        </authorList>
    </citation>
    <scope>NUCLEOTIDE SEQUENCE [LARGE SCALE GENOMIC DNA]</scope>
    <source>
        <strain evidence="3">cv. 9930</strain>
    </source>
</reference>
<reference evidence="2 3" key="4">
    <citation type="journal article" date="2011" name="BMC Genomics">
        <title>RNA-Seq improves annotation of protein-coding genes in the cucumber genome.</title>
        <authorList>
            <person name="Li Z."/>
            <person name="Zhang Z."/>
            <person name="Yan P."/>
            <person name="Huang S."/>
            <person name="Fei Z."/>
            <person name="Lin K."/>
        </authorList>
    </citation>
    <scope>NUCLEOTIDE SEQUENCE [LARGE SCALE GENOMIC DNA]</scope>
    <source>
        <strain evidence="3">cv. 9930</strain>
    </source>
</reference>
<dbReference type="AlphaFoldDB" id="A0A0A0L6T0"/>
<dbReference type="InterPro" id="IPR001810">
    <property type="entry name" value="F-box_dom"/>
</dbReference>
<reference evidence="2 3" key="1">
    <citation type="journal article" date="2009" name="Nat. Genet.">
        <title>The genome of the cucumber, Cucumis sativus L.</title>
        <authorList>
            <person name="Huang S."/>
            <person name="Li R."/>
            <person name="Zhang Z."/>
            <person name="Li L."/>
            <person name="Gu X."/>
            <person name="Fan W."/>
            <person name="Lucas W.J."/>
            <person name="Wang X."/>
            <person name="Xie B."/>
            <person name="Ni P."/>
            <person name="Ren Y."/>
            <person name="Zhu H."/>
            <person name="Li J."/>
            <person name="Lin K."/>
            <person name="Jin W."/>
            <person name="Fei Z."/>
            <person name="Li G."/>
            <person name="Staub J."/>
            <person name="Kilian A."/>
            <person name="van der Vossen E.A."/>
            <person name="Wu Y."/>
            <person name="Guo J."/>
            <person name="He J."/>
            <person name="Jia Z."/>
            <person name="Ren Y."/>
            <person name="Tian G."/>
            <person name="Lu Y."/>
            <person name="Ruan J."/>
            <person name="Qian W."/>
            <person name="Wang M."/>
            <person name="Huang Q."/>
            <person name="Li B."/>
            <person name="Xuan Z."/>
            <person name="Cao J."/>
            <person name="Asan"/>
            <person name="Wu Z."/>
            <person name="Zhang J."/>
            <person name="Cai Q."/>
            <person name="Bai Y."/>
            <person name="Zhao B."/>
            <person name="Han Y."/>
            <person name="Li Y."/>
            <person name="Li X."/>
            <person name="Wang S."/>
            <person name="Shi Q."/>
            <person name="Liu S."/>
            <person name="Cho W.K."/>
            <person name="Kim J.Y."/>
            <person name="Xu Y."/>
            <person name="Heller-Uszynska K."/>
            <person name="Miao H."/>
            <person name="Cheng Z."/>
            <person name="Zhang S."/>
            <person name="Wu J."/>
            <person name="Yang Y."/>
            <person name="Kang H."/>
            <person name="Li M."/>
            <person name="Liang H."/>
            <person name="Ren X."/>
            <person name="Shi Z."/>
            <person name="Wen M."/>
            <person name="Jian M."/>
            <person name="Yang H."/>
            <person name="Zhang G."/>
            <person name="Yang Z."/>
            <person name="Chen R."/>
            <person name="Liu S."/>
            <person name="Li J."/>
            <person name="Ma L."/>
            <person name="Liu H."/>
            <person name="Zhou Y."/>
            <person name="Zhao J."/>
            <person name="Fang X."/>
            <person name="Li G."/>
            <person name="Fang L."/>
            <person name="Li Y."/>
            <person name="Liu D."/>
            <person name="Zheng H."/>
            <person name="Zhang Y."/>
            <person name="Qin N."/>
            <person name="Li Z."/>
            <person name="Yang G."/>
            <person name="Yang S."/>
            <person name="Bolund L."/>
            <person name="Kristiansen K."/>
            <person name="Zheng H."/>
            <person name="Li S."/>
            <person name="Zhang X."/>
            <person name="Yang H."/>
            <person name="Wang J."/>
            <person name="Sun R."/>
            <person name="Zhang B."/>
            <person name="Jiang S."/>
            <person name="Wang J."/>
            <person name="Du Y."/>
            <person name="Li S."/>
        </authorList>
    </citation>
    <scope>NUCLEOTIDE SEQUENCE [LARGE SCALE GENOMIC DNA]</scope>
    <source>
        <strain evidence="3">cv. 9930</strain>
    </source>
</reference>
<dbReference type="eggNOG" id="ENOG502QTAJ">
    <property type="taxonomic scope" value="Eukaryota"/>
</dbReference>
<proteinExistence type="predicted"/>
<gene>
    <name evidence="2" type="ORF">Csa_3G132020</name>
</gene>
<evidence type="ECO:0000259" key="1">
    <source>
        <dbReference type="PROSITE" id="PS50181"/>
    </source>
</evidence>
<dbReference type="InterPro" id="IPR025886">
    <property type="entry name" value="PP2-like"/>
</dbReference>
<dbReference type="Proteomes" id="UP000029981">
    <property type="component" value="Chromosome 3"/>
</dbReference>
<dbReference type="SUPFAM" id="SSF81383">
    <property type="entry name" value="F-box domain"/>
    <property type="match status" value="1"/>
</dbReference>
<feature type="domain" description="F-box" evidence="1">
    <location>
        <begin position="1"/>
        <end position="46"/>
    </location>
</feature>
<sequence length="268" mass="30272">MDINQLPAECLSSILAFTSPKDACRSAVASPAFRSAADSDALWITFLPSDYRQIISQASSSSTSSCLNSLSKKALYFRLSDHLLFIGSGNSSFVLEKESGKKCYMIGARDLDIIWGNSPQYWTWKSIPTSRFREVAELQVVWWLEIKGKIEARSLSPKTKYAAYFVFKLVEDRYSRRGFQIRPVSLEVHFEGAEVEEDGRKRVILDPPEGSLVVCEERSDGWMEVEMGEIFNELGDDGTIIFHLKQIDNFISKGGLIVEGIEIRPKYD</sequence>
<dbReference type="KEGG" id="csv:101216130"/>
<keyword evidence="3" id="KW-1185">Reference proteome</keyword>
<name>A0A0A0L6T0_CUCSA</name>
<dbReference type="PANTHER" id="PTHR32278">
    <property type="entry name" value="F-BOX DOMAIN-CONTAINING PROTEIN"/>
    <property type="match status" value="1"/>
</dbReference>
<protein>
    <recommendedName>
        <fullName evidence="1">F-box domain-containing protein</fullName>
    </recommendedName>
</protein>
<organism evidence="2 3">
    <name type="scientific">Cucumis sativus</name>
    <name type="common">Cucumber</name>
    <dbReference type="NCBI Taxonomy" id="3659"/>
    <lineage>
        <taxon>Eukaryota</taxon>
        <taxon>Viridiplantae</taxon>
        <taxon>Streptophyta</taxon>
        <taxon>Embryophyta</taxon>
        <taxon>Tracheophyta</taxon>
        <taxon>Spermatophyta</taxon>
        <taxon>Magnoliopsida</taxon>
        <taxon>eudicotyledons</taxon>
        <taxon>Gunneridae</taxon>
        <taxon>Pentapetalae</taxon>
        <taxon>rosids</taxon>
        <taxon>fabids</taxon>
        <taxon>Cucurbitales</taxon>
        <taxon>Cucurbitaceae</taxon>
        <taxon>Benincaseae</taxon>
        <taxon>Cucumis</taxon>
    </lineage>
</organism>
<dbReference type="CDD" id="cd22162">
    <property type="entry name" value="F-box_AtSKIP3-like"/>
    <property type="match status" value="1"/>
</dbReference>
<dbReference type="STRING" id="3659.A0A0A0L6T0"/>
<dbReference type="Pfam" id="PF14299">
    <property type="entry name" value="PP2"/>
    <property type="match status" value="1"/>
</dbReference>
<dbReference type="OMA" id="CILMSMK"/>
<dbReference type="Gramene" id="KGN56749">
    <property type="protein sequence ID" value="KGN56749"/>
    <property type="gene ID" value="Csa_3G132020"/>
</dbReference>
<dbReference type="SMART" id="SM00256">
    <property type="entry name" value="FBOX"/>
    <property type="match status" value="1"/>
</dbReference>
<dbReference type="PROSITE" id="PS50181">
    <property type="entry name" value="FBOX"/>
    <property type="match status" value="1"/>
</dbReference>
<dbReference type="OrthoDB" id="1918565at2759"/>
<reference evidence="2 3" key="3">
    <citation type="journal article" date="2010" name="BMC Genomics">
        <title>Transcriptome sequencing and comparative analysis of cucumber flowers with different sex types.</title>
        <authorList>
            <person name="Guo S."/>
            <person name="Zheng Y."/>
            <person name="Joung J.G."/>
            <person name="Liu S."/>
            <person name="Zhang Z."/>
            <person name="Crasta O.R."/>
            <person name="Sobral B.W."/>
            <person name="Xu Y."/>
            <person name="Huang S."/>
            <person name="Fei Z."/>
        </authorList>
    </citation>
    <scope>NUCLEOTIDE SEQUENCE [LARGE SCALE GENOMIC DNA]</scope>
    <source>
        <strain evidence="3">cv. 9930</strain>
    </source>
</reference>